<dbReference type="AlphaFoldDB" id="A0AAD5Y298"/>
<dbReference type="Gene3D" id="3.80.10.10">
    <property type="entry name" value="Ribonuclease Inhibitor"/>
    <property type="match status" value="1"/>
</dbReference>
<name>A0AAD5Y298_9FUNG</name>
<sequence length="379" mass="44470">MNNPFTALKTIKINTQSLFPSDVLELIFNDRVIQKSDLYNLTLTNRLFYLISNPMLWSDLIIKCNNSETSLFPLLLENGINFNEAYTSSNKNWMRNCDFVRSITVDGIVDTFKLTLDNILKVTDRFPNVVKFKWAFPERNEVPFYNLIWLVVPRKSQLIFDKIVKLEFLNEGLNCNSSQNILQQIPLSNIKILSFSNVYLQKFRFFSKFLSNLESLEIKEFYLSQANEDLGIVLKSCSKLKEFKFSAIDNISSVTFEVILKNLKDKPRLQELGFSNLSISDFRNELFQEILKTVGKKLIFLQLEFNQEEVSRFQSQDLSCLYQTCKNLNRLSLKHKTHLWDLNFEDFKNFKELKYLFDGNFEEYFKLGILSIGITLYSV</sequence>
<comment type="caution">
    <text evidence="1">The sequence shown here is derived from an EMBL/GenBank/DDBJ whole genome shotgun (WGS) entry which is preliminary data.</text>
</comment>
<accession>A0AAD5Y298</accession>
<evidence type="ECO:0000313" key="1">
    <source>
        <dbReference type="EMBL" id="KAJ3224112.1"/>
    </source>
</evidence>
<dbReference type="SUPFAM" id="SSF52047">
    <property type="entry name" value="RNI-like"/>
    <property type="match status" value="1"/>
</dbReference>
<dbReference type="InterPro" id="IPR032675">
    <property type="entry name" value="LRR_dom_sf"/>
</dbReference>
<protein>
    <recommendedName>
        <fullName evidence="3">F-box domain-containing protein</fullName>
    </recommendedName>
</protein>
<gene>
    <name evidence="1" type="ORF">HK099_000223</name>
</gene>
<proteinExistence type="predicted"/>
<keyword evidence="2" id="KW-1185">Reference proteome</keyword>
<dbReference type="Proteomes" id="UP001211065">
    <property type="component" value="Unassembled WGS sequence"/>
</dbReference>
<reference evidence="1" key="1">
    <citation type="submission" date="2020-05" db="EMBL/GenBank/DDBJ databases">
        <title>Phylogenomic resolution of chytrid fungi.</title>
        <authorList>
            <person name="Stajich J.E."/>
            <person name="Amses K."/>
            <person name="Simmons R."/>
            <person name="Seto K."/>
            <person name="Myers J."/>
            <person name="Bonds A."/>
            <person name="Quandt C.A."/>
            <person name="Barry K."/>
            <person name="Liu P."/>
            <person name="Grigoriev I."/>
            <person name="Longcore J.E."/>
            <person name="James T.Y."/>
        </authorList>
    </citation>
    <scope>NUCLEOTIDE SEQUENCE</scope>
    <source>
        <strain evidence="1">JEL0476</strain>
    </source>
</reference>
<dbReference type="EMBL" id="JADGJW010000104">
    <property type="protein sequence ID" value="KAJ3224112.1"/>
    <property type="molecule type" value="Genomic_DNA"/>
</dbReference>
<evidence type="ECO:0000313" key="2">
    <source>
        <dbReference type="Proteomes" id="UP001211065"/>
    </source>
</evidence>
<organism evidence="1 2">
    <name type="scientific">Clydaea vesicula</name>
    <dbReference type="NCBI Taxonomy" id="447962"/>
    <lineage>
        <taxon>Eukaryota</taxon>
        <taxon>Fungi</taxon>
        <taxon>Fungi incertae sedis</taxon>
        <taxon>Chytridiomycota</taxon>
        <taxon>Chytridiomycota incertae sedis</taxon>
        <taxon>Chytridiomycetes</taxon>
        <taxon>Lobulomycetales</taxon>
        <taxon>Lobulomycetaceae</taxon>
        <taxon>Clydaea</taxon>
    </lineage>
</organism>
<evidence type="ECO:0008006" key="3">
    <source>
        <dbReference type="Google" id="ProtNLM"/>
    </source>
</evidence>